<keyword evidence="3 5" id="KW-1133">Transmembrane helix</keyword>
<reference evidence="7" key="1">
    <citation type="submission" date="2017-02" db="UniProtKB">
        <authorList>
            <consortium name="WormBaseParasite"/>
        </authorList>
    </citation>
    <scope>IDENTIFICATION</scope>
</reference>
<dbReference type="GO" id="GO:0016020">
    <property type="term" value="C:membrane"/>
    <property type="evidence" value="ECO:0007669"/>
    <property type="project" value="UniProtKB-SubCell"/>
</dbReference>
<dbReference type="GO" id="GO:0046513">
    <property type="term" value="P:ceramide biosynthetic process"/>
    <property type="evidence" value="ECO:0007669"/>
    <property type="project" value="TreeGrafter"/>
</dbReference>
<accession>A0A0N5AQF8</accession>
<keyword evidence="2 5" id="KW-0812">Transmembrane</keyword>
<dbReference type="Proteomes" id="UP000046393">
    <property type="component" value="Unplaced"/>
</dbReference>
<proteinExistence type="predicted"/>
<dbReference type="WBParaSite" id="SMUV_0000691901-mRNA-1">
    <property type="protein sequence ID" value="SMUV_0000691901-mRNA-1"/>
    <property type="gene ID" value="SMUV_0000691901"/>
</dbReference>
<evidence type="ECO:0000256" key="5">
    <source>
        <dbReference type="SAM" id="Phobius"/>
    </source>
</evidence>
<evidence type="ECO:0000256" key="1">
    <source>
        <dbReference type="ARBA" id="ARBA00004167"/>
    </source>
</evidence>
<organism evidence="6 7">
    <name type="scientific">Syphacia muris</name>
    <dbReference type="NCBI Taxonomy" id="451379"/>
    <lineage>
        <taxon>Eukaryota</taxon>
        <taxon>Metazoa</taxon>
        <taxon>Ecdysozoa</taxon>
        <taxon>Nematoda</taxon>
        <taxon>Chromadorea</taxon>
        <taxon>Rhabditida</taxon>
        <taxon>Spirurina</taxon>
        <taxon>Oxyuridomorpha</taxon>
        <taxon>Oxyuroidea</taxon>
        <taxon>Oxyuridae</taxon>
        <taxon>Syphacia</taxon>
    </lineage>
</organism>
<name>A0A0N5AQF8_9BILA</name>
<evidence type="ECO:0000256" key="2">
    <source>
        <dbReference type="ARBA" id="ARBA00022692"/>
    </source>
</evidence>
<sequence>MVVSAKSGKIPKRGQKLIYEENVAVLKWYGSVSVISSVAFGFSVVCQFLAMYTMYSASKCVRNEKGQVIDAGVDLNESNELAEYCHLYINRLCVGSVMVAVFLSLSVDSDLPVIQALEIGIIQYCVSMSLGLECSDLKSRHASHSYISDEAYAEAVVEKIFCNSKYDLLSVFPVPPGSVNDDYTQVVDVIGTKSLAFQVLVEVGGDLFDFFVSSFALHLERSSCKLPFKIVQNSVYMHLLSDYVCYMMPTTEEPLIPSRNQAHYVTSPSSSPVGSPLKLIREDALRRFEMFSMHSLKSLNSYSRSLNGQLVSFLHVLIQNLTSLSSWPSDYRLCALRYVLKELHVFVLVETENAALAQIKAQLHCNPPFGDRLFVFFTSLFKKWPANISFSVLFDVWVTWIRPWRYVPSRNTSDIQRFMQFVQANARFYTDLSDLFWNRAFRFLSARDVRSVHSYITVLIAPELVNYYGILHYDIEEKLLTFANSIRLTIDDLRNLVTEKKKCYDDMNWFVKLLLHEPDTTIADLQDAIVELKSLVDIIKAASYGDIMKDNNEASSLSSVVDNELNAPRSFVEDRQVKKVCGEIPDHFIDPTTKMMYLSPLGRKQMVKGTHHFDLSNCSEAIPPLILPLRDNEIWWLSKLLYRLSVFLNRTKPLEYLSHCYDQENTLFGLLARLLLDPEYPRKVVPMFTTEVPFQKPCLNLRHLARYKIVVPFCIFLFLQLFLPFTYNFILSSAVFVFAYFCYS</sequence>
<dbReference type="PANTHER" id="PTHR12988">
    <property type="entry name" value="SPHINGOMYELIN PHOSPHODIESTERASE 4"/>
    <property type="match status" value="1"/>
</dbReference>
<evidence type="ECO:0000256" key="3">
    <source>
        <dbReference type="ARBA" id="ARBA00022989"/>
    </source>
</evidence>
<dbReference type="InterPro" id="IPR024129">
    <property type="entry name" value="Sphingomy_SMPD4"/>
</dbReference>
<dbReference type="PANTHER" id="PTHR12988:SF6">
    <property type="entry name" value="SPHINGOMYELIN PHOSPHODIESTERASE 4"/>
    <property type="match status" value="1"/>
</dbReference>
<comment type="subcellular location">
    <subcellularLocation>
        <location evidence="1">Membrane</location>
        <topology evidence="1">Single-pass membrane protein</topology>
    </subcellularLocation>
</comment>
<dbReference type="GO" id="GO:0006685">
    <property type="term" value="P:sphingomyelin catabolic process"/>
    <property type="evidence" value="ECO:0007669"/>
    <property type="project" value="TreeGrafter"/>
</dbReference>
<dbReference type="GO" id="GO:0046475">
    <property type="term" value="P:glycerophospholipid catabolic process"/>
    <property type="evidence" value="ECO:0007669"/>
    <property type="project" value="TreeGrafter"/>
</dbReference>
<feature type="transmembrane region" description="Helical" evidence="5">
    <location>
        <begin position="709"/>
        <end position="741"/>
    </location>
</feature>
<keyword evidence="6" id="KW-1185">Reference proteome</keyword>
<dbReference type="Pfam" id="PF05620">
    <property type="entry name" value="TMEM208_SND2"/>
    <property type="match status" value="1"/>
</dbReference>
<dbReference type="GO" id="GO:0050290">
    <property type="term" value="F:sphingomyelin phosphodiesterase D activity"/>
    <property type="evidence" value="ECO:0007669"/>
    <property type="project" value="InterPro"/>
</dbReference>
<keyword evidence="4 5" id="KW-0472">Membrane</keyword>
<dbReference type="Pfam" id="PF14724">
    <property type="entry name" value="mit_SMPDase"/>
    <property type="match status" value="2"/>
</dbReference>
<evidence type="ECO:0000313" key="7">
    <source>
        <dbReference type="WBParaSite" id="SMUV_0000691901-mRNA-1"/>
    </source>
</evidence>
<evidence type="ECO:0000256" key="4">
    <source>
        <dbReference type="ARBA" id="ARBA00023136"/>
    </source>
</evidence>
<dbReference type="InterPro" id="IPR008506">
    <property type="entry name" value="SND2/TMEM208"/>
</dbReference>
<protein>
    <submittedName>
        <fullName evidence="7">Transmembrane protein 208</fullName>
    </submittedName>
</protein>
<feature type="transmembrane region" description="Helical" evidence="5">
    <location>
        <begin position="28"/>
        <end position="55"/>
    </location>
</feature>
<dbReference type="STRING" id="451379.A0A0N5AQF8"/>
<evidence type="ECO:0000313" key="6">
    <source>
        <dbReference type="Proteomes" id="UP000046393"/>
    </source>
</evidence>
<dbReference type="AlphaFoldDB" id="A0A0N5AQF8"/>